<dbReference type="EMBL" id="SRRO01000001">
    <property type="protein sequence ID" value="TGN66829.1"/>
    <property type="molecule type" value="Genomic_DNA"/>
</dbReference>
<dbReference type="RefSeq" id="WP_135839186.1">
    <property type="nucleotide sequence ID" value="NZ_SRRO01000001.1"/>
</dbReference>
<accession>A0A4Z1CPE0</accession>
<reference evidence="2 3" key="1">
    <citation type="submission" date="2019-04" db="EMBL/GenBank/DDBJ databases">
        <title>Three New Species of Nocardioides, Nocardioides euryhalodurans sp. nov., Nocardioides seonyuensis sp. nov. and Nocardioides eburneoflavus sp. nov. Isolated from Soil.</title>
        <authorList>
            <person name="Roh S.G."/>
            <person name="Lee C."/>
            <person name="Kim M.-K."/>
            <person name="Kim S.B."/>
        </authorList>
    </citation>
    <scope>NUCLEOTIDE SEQUENCE [LARGE SCALE GENOMIC DNA]</scope>
    <source>
        <strain evidence="2 3">MMS17-SY213</strain>
    </source>
</reference>
<sequence>MSGPLPVAAPQRARRRLLTAADGPRQVLHASSSAIYVDLDGWCLGLVSATATRVPCALWSALPDLTEVIGLGQHRGAPHVEVRGGTLVLGGRQTRIGRVVDVTAPAPRRAGQTLAPHPATSGLALPADGRLVPAHLDALLGRGPGLTPLGDDVLAGWLATRAAAGRPDPVLASAVRRRLGVTTLLSATLLDCALRGEVLPQLADWLTSPSNGATDALLAVGATSGAGLLTGARLALASMPDQDSPHDHPADRPGRAA</sequence>
<evidence type="ECO:0000313" key="2">
    <source>
        <dbReference type="EMBL" id="TGN66829.1"/>
    </source>
</evidence>
<dbReference type="InterPro" id="IPR021530">
    <property type="entry name" value="AllH-like"/>
</dbReference>
<feature type="compositionally biased region" description="Basic and acidic residues" evidence="1">
    <location>
        <begin position="243"/>
        <end position="257"/>
    </location>
</feature>
<evidence type="ECO:0000313" key="3">
    <source>
        <dbReference type="Proteomes" id="UP000297496"/>
    </source>
</evidence>
<comment type="caution">
    <text evidence="2">The sequence shown here is derived from an EMBL/GenBank/DDBJ whole genome shotgun (WGS) entry which is preliminary data.</text>
</comment>
<dbReference type="AlphaFoldDB" id="A0A4Z1CPE0"/>
<proteinExistence type="predicted"/>
<evidence type="ECO:0000256" key="1">
    <source>
        <dbReference type="SAM" id="MobiDB-lite"/>
    </source>
</evidence>
<protein>
    <submittedName>
        <fullName evidence="2">DUF2877 domain-containing protein</fullName>
    </submittedName>
</protein>
<feature type="region of interest" description="Disordered" evidence="1">
    <location>
        <begin position="238"/>
        <end position="257"/>
    </location>
</feature>
<name>A0A4Z1CPE0_9ACTN</name>
<dbReference type="Proteomes" id="UP000297496">
    <property type="component" value="Unassembled WGS sequence"/>
</dbReference>
<dbReference type="OrthoDB" id="4933449at2"/>
<keyword evidence="3" id="KW-1185">Reference proteome</keyword>
<gene>
    <name evidence="2" type="ORF">EXE59_12430</name>
</gene>
<organism evidence="2 3">
    <name type="scientific">Nocardioides eburneiflavus</name>
    <dbReference type="NCBI Taxonomy" id="2518372"/>
    <lineage>
        <taxon>Bacteria</taxon>
        <taxon>Bacillati</taxon>
        <taxon>Actinomycetota</taxon>
        <taxon>Actinomycetes</taxon>
        <taxon>Propionibacteriales</taxon>
        <taxon>Nocardioidaceae</taxon>
        <taxon>Nocardioides</taxon>
    </lineage>
</organism>
<dbReference type="Pfam" id="PF11392">
    <property type="entry name" value="AllH"/>
    <property type="match status" value="1"/>
</dbReference>